<feature type="region of interest" description="Disordered" evidence="1">
    <location>
        <begin position="532"/>
        <end position="553"/>
    </location>
</feature>
<dbReference type="InterPro" id="IPR021235">
    <property type="entry name" value="DUF2637"/>
</dbReference>
<accession>A0ABQ2MNN3</accession>
<reference evidence="4" key="1">
    <citation type="journal article" date="2019" name="Int. J. Syst. Evol. Microbiol.">
        <title>The Global Catalogue of Microorganisms (GCM) 10K type strain sequencing project: providing services to taxonomists for standard genome sequencing and annotation.</title>
        <authorList>
            <consortium name="The Broad Institute Genomics Platform"/>
            <consortium name="The Broad Institute Genome Sequencing Center for Infectious Disease"/>
            <person name="Wu L."/>
            <person name="Ma J."/>
        </authorList>
    </citation>
    <scope>NUCLEOTIDE SEQUENCE [LARGE SCALE GENOMIC DNA]</scope>
    <source>
        <strain evidence="4">CGMCC 4.7178</strain>
    </source>
</reference>
<keyword evidence="4" id="KW-1185">Reference proteome</keyword>
<name>A0ABQ2MNN3_9ACTN</name>
<sequence>MQGQPGWLPLLVATAVTFLVLAAGITLIARRRGKTPWLAGIGPQAIVALGGVAVSVHGLWGFARDTAELSPWLAVAFIAVFDAAEMTLLVMLYRAADPKVGWTDELRLMHRTAWTLVGFSSLMNAVHAPNWWARPVMAAIPPLATWLIELQLRSKLHRTDKNREVKEGGRPGPMRLLLLIWQHAWAGLFASLGLDPGQSASGIARAARAQKAARRVYRLRLALTAPGAGAGRGQRRVARRRRKSQKALDKADVATDRGQALAMVRRLAALTRADDVAQLDYANPTTVLELLEGLAVTEAAEHAEASSRAEQAEAARKRAESARQEAEAARQRAEEATEAAQEHLESLREEIEKAVGEAEAARQRAADAREEENTARQRAATASGAAQQELNGAHERARRELDHLQQEARKAQQTLTDLTSRARNAEQAAQQQEAALAQLSTQVREAELLRERLAGDLAPHAAGAPEGAAGGEGPLFRSEAKQAGWEHYQNVLQHSGGSIEPTAGELADRFGVDGGNARNWLREFRAARAAQLAARPPRAAAHPTHDGALTGVS</sequence>
<gene>
    <name evidence="3" type="ORF">GCM10012287_46360</name>
</gene>
<evidence type="ECO:0008006" key="5">
    <source>
        <dbReference type="Google" id="ProtNLM"/>
    </source>
</evidence>
<feature type="transmembrane region" description="Helical" evidence="2">
    <location>
        <begin position="41"/>
        <end position="60"/>
    </location>
</feature>
<feature type="compositionally biased region" description="Low complexity" evidence="1">
    <location>
        <begin position="376"/>
        <end position="388"/>
    </location>
</feature>
<keyword evidence="2" id="KW-0812">Transmembrane</keyword>
<evidence type="ECO:0000256" key="1">
    <source>
        <dbReference type="SAM" id="MobiDB-lite"/>
    </source>
</evidence>
<keyword evidence="2" id="KW-0472">Membrane</keyword>
<evidence type="ECO:0000313" key="3">
    <source>
        <dbReference type="EMBL" id="GGO55325.1"/>
    </source>
</evidence>
<feature type="transmembrane region" description="Helical" evidence="2">
    <location>
        <begin position="72"/>
        <end position="96"/>
    </location>
</feature>
<feature type="region of interest" description="Disordered" evidence="1">
    <location>
        <begin position="302"/>
        <end position="392"/>
    </location>
</feature>
<protein>
    <recommendedName>
        <fullName evidence="5">DUF2637 domain-containing protein</fullName>
    </recommendedName>
</protein>
<evidence type="ECO:0000256" key="2">
    <source>
        <dbReference type="SAM" id="Phobius"/>
    </source>
</evidence>
<feature type="region of interest" description="Disordered" evidence="1">
    <location>
        <begin position="228"/>
        <end position="252"/>
    </location>
</feature>
<evidence type="ECO:0000313" key="4">
    <source>
        <dbReference type="Proteomes" id="UP000631535"/>
    </source>
</evidence>
<proteinExistence type="predicted"/>
<feature type="compositionally biased region" description="Basic residues" evidence="1">
    <location>
        <begin position="233"/>
        <end position="245"/>
    </location>
</feature>
<keyword evidence="2" id="KW-1133">Transmembrane helix</keyword>
<dbReference type="RefSeq" id="WP_189039136.1">
    <property type="nucleotide sequence ID" value="NZ_BMMP01000016.1"/>
</dbReference>
<comment type="caution">
    <text evidence="3">The sequence shown here is derived from an EMBL/GenBank/DDBJ whole genome shotgun (WGS) entry which is preliminary data.</text>
</comment>
<feature type="transmembrane region" description="Helical" evidence="2">
    <location>
        <begin position="6"/>
        <end position="29"/>
    </location>
</feature>
<dbReference type="Pfam" id="PF10935">
    <property type="entry name" value="DUF2637"/>
    <property type="match status" value="1"/>
</dbReference>
<feature type="compositionally biased region" description="Low complexity" evidence="1">
    <location>
        <begin position="532"/>
        <end position="541"/>
    </location>
</feature>
<dbReference type="EMBL" id="BMMP01000016">
    <property type="protein sequence ID" value="GGO55325.1"/>
    <property type="molecule type" value="Genomic_DNA"/>
</dbReference>
<dbReference type="Proteomes" id="UP000631535">
    <property type="component" value="Unassembled WGS sequence"/>
</dbReference>
<organism evidence="3 4">
    <name type="scientific">Streptomyces daqingensis</name>
    <dbReference type="NCBI Taxonomy" id="1472640"/>
    <lineage>
        <taxon>Bacteria</taxon>
        <taxon>Bacillati</taxon>
        <taxon>Actinomycetota</taxon>
        <taxon>Actinomycetes</taxon>
        <taxon>Kitasatosporales</taxon>
        <taxon>Streptomycetaceae</taxon>
        <taxon>Streptomyces</taxon>
    </lineage>
</organism>
<feature type="compositionally biased region" description="Basic and acidic residues" evidence="1">
    <location>
        <begin position="302"/>
        <end position="375"/>
    </location>
</feature>